<dbReference type="EMBL" id="KN832870">
    <property type="protein sequence ID" value="KIN08614.1"/>
    <property type="molecule type" value="Genomic_DNA"/>
</dbReference>
<gene>
    <name evidence="1" type="ORF">OIDMADRAFT_16708</name>
</gene>
<name>A0A0C3DBC2_OIDMZ</name>
<evidence type="ECO:0000313" key="1">
    <source>
        <dbReference type="EMBL" id="KIN08614.1"/>
    </source>
</evidence>
<sequence length="205" mass="24098">MAQPNFVAISAAFSTISTEIPKMANLEVNEIYSRQTHMENVITQIHERQEEIKTHMDERLTHMDERQTRMENVITEIYERQTHMDERQTHMENVITEISERQEEMHVEILSYIAPLAKNITTMRGRMMNDTTQRLNRARYEENIQTRLLPINSYKSNEVIGNLPRSVEEIHAVTEEDVDRILSELCIGTDGTLASKRELLRRQML</sequence>
<reference evidence="1 2" key="1">
    <citation type="submission" date="2014-04" db="EMBL/GenBank/DDBJ databases">
        <authorList>
            <consortium name="DOE Joint Genome Institute"/>
            <person name="Kuo A."/>
            <person name="Martino E."/>
            <person name="Perotto S."/>
            <person name="Kohler A."/>
            <person name="Nagy L.G."/>
            <person name="Floudas D."/>
            <person name="Copeland A."/>
            <person name="Barry K.W."/>
            <person name="Cichocki N."/>
            <person name="Veneault-Fourrey C."/>
            <person name="LaButti K."/>
            <person name="Lindquist E.A."/>
            <person name="Lipzen A."/>
            <person name="Lundell T."/>
            <person name="Morin E."/>
            <person name="Murat C."/>
            <person name="Sun H."/>
            <person name="Tunlid A."/>
            <person name="Henrissat B."/>
            <person name="Grigoriev I.V."/>
            <person name="Hibbett D.S."/>
            <person name="Martin F."/>
            <person name="Nordberg H.P."/>
            <person name="Cantor M.N."/>
            <person name="Hua S.X."/>
        </authorList>
    </citation>
    <scope>NUCLEOTIDE SEQUENCE [LARGE SCALE GENOMIC DNA]</scope>
    <source>
        <strain evidence="1 2">Zn</strain>
    </source>
</reference>
<evidence type="ECO:0000313" key="2">
    <source>
        <dbReference type="Proteomes" id="UP000054321"/>
    </source>
</evidence>
<dbReference type="HOGENOM" id="CLU_1337862_0_0_1"/>
<organism evidence="1 2">
    <name type="scientific">Oidiodendron maius (strain Zn)</name>
    <dbReference type="NCBI Taxonomy" id="913774"/>
    <lineage>
        <taxon>Eukaryota</taxon>
        <taxon>Fungi</taxon>
        <taxon>Dikarya</taxon>
        <taxon>Ascomycota</taxon>
        <taxon>Pezizomycotina</taxon>
        <taxon>Leotiomycetes</taxon>
        <taxon>Leotiomycetes incertae sedis</taxon>
        <taxon>Myxotrichaceae</taxon>
        <taxon>Oidiodendron</taxon>
    </lineage>
</organism>
<proteinExistence type="predicted"/>
<dbReference type="AlphaFoldDB" id="A0A0C3DBC2"/>
<dbReference type="OrthoDB" id="7989901at2759"/>
<dbReference type="InParanoid" id="A0A0C3DBC2"/>
<accession>A0A0C3DBC2</accession>
<dbReference type="Proteomes" id="UP000054321">
    <property type="component" value="Unassembled WGS sequence"/>
</dbReference>
<keyword evidence="2" id="KW-1185">Reference proteome</keyword>
<reference evidence="2" key="2">
    <citation type="submission" date="2015-01" db="EMBL/GenBank/DDBJ databases">
        <title>Evolutionary Origins and Diversification of the Mycorrhizal Mutualists.</title>
        <authorList>
            <consortium name="DOE Joint Genome Institute"/>
            <consortium name="Mycorrhizal Genomics Consortium"/>
            <person name="Kohler A."/>
            <person name="Kuo A."/>
            <person name="Nagy L.G."/>
            <person name="Floudas D."/>
            <person name="Copeland A."/>
            <person name="Barry K.W."/>
            <person name="Cichocki N."/>
            <person name="Veneault-Fourrey C."/>
            <person name="LaButti K."/>
            <person name="Lindquist E.A."/>
            <person name="Lipzen A."/>
            <person name="Lundell T."/>
            <person name="Morin E."/>
            <person name="Murat C."/>
            <person name="Riley R."/>
            <person name="Ohm R."/>
            <person name="Sun H."/>
            <person name="Tunlid A."/>
            <person name="Henrissat B."/>
            <person name="Grigoriev I.V."/>
            <person name="Hibbett D.S."/>
            <person name="Martin F."/>
        </authorList>
    </citation>
    <scope>NUCLEOTIDE SEQUENCE [LARGE SCALE GENOMIC DNA]</scope>
    <source>
        <strain evidence="2">Zn</strain>
    </source>
</reference>
<protein>
    <submittedName>
        <fullName evidence="1">Uncharacterized protein</fullName>
    </submittedName>
</protein>